<keyword evidence="4" id="KW-0614">Plasmid</keyword>
<dbReference type="KEGG" id="fax:FUAX_47460"/>
<evidence type="ECO:0000313" key="4">
    <source>
        <dbReference type="EMBL" id="BDD12314.1"/>
    </source>
</evidence>
<evidence type="ECO:0000259" key="3">
    <source>
        <dbReference type="Pfam" id="PF16344"/>
    </source>
</evidence>
<dbReference type="Gene3D" id="3.55.50.30">
    <property type="match status" value="1"/>
</dbReference>
<sequence length="327" mass="37399">MEKEQRIYGMIARRLSGELDEAEKAELRAWMDQDPENRKEVSDLRMLWAMYQDDPAIPPADEAFALVEKKIDKERQAERRHIPWGRIAATVALVLALGASLWVGGLQEYLLGGEMLTIRTAEGQRAKLTLPDGTKVTLNGKSKVEYPEVFGIGSRRVKIEGEAYFDVAHDKDKPFYVKFGEFETKVLGTAFDIRAFKAEKEFSVALVSGSVMISGKGEVILEPGQRYRVSKNGEALVESFVPSEDLLWKNHFFEFDNRKIDDVLAELSAWFGLEISVENPHRWENITLTGNFKAKEFEQVMRHLDFIANISYRKTGDKRYVVRQRSK</sequence>
<dbReference type="Proteomes" id="UP001348817">
    <property type="component" value="Plasmid pFA4"/>
</dbReference>
<evidence type="ECO:0000313" key="5">
    <source>
        <dbReference type="Proteomes" id="UP001348817"/>
    </source>
</evidence>
<name>A0AAU9CJM4_9BACT</name>
<proteinExistence type="predicted"/>
<dbReference type="AlphaFoldDB" id="A0AAU9CJM4"/>
<accession>A0AAU9CJM4</accession>
<feature type="transmembrane region" description="Helical" evidence="1">
    <location>
        <begin position="83"/>
        <end position="103"/>
    </location>
</feature>
<dbReference type="Gene3D" id="2.60.120.1440">
    <property type="match status" value="1"/>
</dbReference>
<gene>
    <name evidence="4" type="ORF">FUAX_47460</name>
</gene>
<protein>
    <submittedName>
        <fullName evidence="4">Anti-sigma factor</fullName>
    </submittedName>
</protein>
<dbReference type="Pfam" id="PF04773">
    <property type="entry name" value="FecR"/>
    <property type="match status" value="1"/>
</dbReference>
<keyword evidence="1" id="KW-0812">Transmembrane</keyword>
<keyword evidence="5" id="KW-1185">Reference proteome</keyword>
<feature type="domain" description="FecR protein" evidence="2">
    <location>
        <begin position="117"/>
        <end position="211"/>
    </location>
</feature>
<dbReference type="InterPro" id="IPR032508">
    <property type="entry name" value="FecR_C"/>
</dbReference>
<evidence type="ECO:0000256" key="1">
    <source>
        <dbReference type="SAM" id="Phobius"/>
    </source>
</evidence>
<geneLocation type="plasmid" evidence="4 5">
    <name>pFA4</name>
</geneLocation>
<dbReference type="InterPro" id="IPR012373">
    <property type="entry name" value="Ferrdict_sens_TM"/>
</dbReference>
<dbReference type="PIRSF" id="PIRSF018266">
    <property type="entry name" value="FecR"/>
    <property type="match status" value="1"/>
</dbReference>
<dbReference type="PANTHER" id="PTHR30273:SF2">
    <property type="entry name" value="PROTEIN FECR"/>
    <property type="match status" value="1"/>
</dbReference>
<reference evidence="4 5" key="1">
    <citation type="submission" date="2021-12" db="EMBL/GenBank/DDBJ databases">
        <title>Genome sequencing of bacteria with rrn-lacking chromosome and rrn-plasmid.</title>
        <authorList>
            <person name="Anda M."/>
            <person name="Iwasaki W."/>
        </authorList>
    </citation>
    <scope>NUCLEOTIDE SEQUENCE [LARGE SCALE GENOMIC DNA]</scope>
    <source>
        <strain evidence="4 5">DSM 100852</strain>
        <plasmid evidence="4 5">pFA4</plasmid>
    </source>
</reference>
<organism evidence="4 5">
    <name type="scientific">Fulvitalea axinellae</name>
    <dbReference type="NCBI Taxonomy" id="1182444"/>
    <lineage>
        <taxon>Bacteria</taxon>
        <taxon>Pseudomonadati</taxon>
        <taxon>Bacteroidota</taxon>
        <taxon>Cytophagia</taxon>
        <taxon>Cytophagales</taxon>
        <taxon>Persicobacteraceae</taxon>
        <taxon>Fulvitalea</taxon>
    </lineage>
</organism>
<dbReference type="InterPro" id="IPR006860">
    <property type="entry name" value="FecR"/>
</dbReference>
<keyword evidence="1" id="KW-0472">Membrane</keyword>
<dbReference type="GO" id="GO:0016989">
    <property type="term" value="F:sigma factor antagonist activity"/>
    <property type="evidence" value="ECO:0007669"/>
    <property type="project" value="TreeGrafter"/>
</dbReference>
<feature type="domain" description="Protein FecR C-terminal" evidence="3">
    <location>
        <begin position="253"/>
        <end position="320"/>
    </location>
</feature>
<dbReference type="EMBL" id="AP025318">
    <property type="protein sequence ID" value="BDD12314.1"/>
    <property type="molecule type" value="Genomic_DNA"/>
</dbReference>
<dbReference type="PANTHER" id="PTHR30273">
    <property type="entry name" value="PERIPLASMIC SIGNAL SENSOR AND SIGMA FACTOR ACTIVATOR FECR-RELATED"/>
    <property type="match status" value="1"/>
</dbReference>
<evidence type="ECO:0000259" key="2">
    <source>
        <dbReference type="Pfam" id="PF04773"/>
    </source>
</evidence>
<keyword evidence="1" id="KW-1133">Transmembrane helix</keyword>
<dbReference type="Pfam" id="PF16344">
    <property type="entry name" value="FecR_C"/>
    <property type="match status" value="1"/>
</dbReference>